<accession>A0A1H9P9Y0</accession>
<evidence type="ECO:0008006" key="3">
    <source>
        <dbReference type="Google" id="ProtNLM"/>
    </source>
</evidence>
<name>A0A1H9P9Y0_9LACO</name>
<reference evidence="1 2" key="1">
    <citation type="submission" date="2016-10" db="EMBL/GenBank/DDBJ databases">
        <authorList>
            <person name="Varghese N."/>
            <person name="Submissions S."/>
        </authorList>
    </citation>
    <scope>NUCLEOTIDE SEQUENCE [LARGE SCALE GENOMIC DNA]</scope>
    <source>
        <strain evidence="1 2">CGMCC 1.3889</strain>
    </source>
</reference>
<evidence type="ECO:0000313" key="1">
    <source>
        <dbReference type="EMBL" id="SER44998.1"/>
    </source>
</evidence>
<comment type="caution">
    <text evidence="1">The sequence shown here is derived from an EMBL/GenBank/DDBJ whole genome shotgun (WGS) entry which is preliminary data.</text>
</comment>
<gene>
    <name evidence="1" type="ORF">SAMN04487973_1071</name>
</gene>
<proteinExistence type="predicted"/>
<feature type="non-terminal residue" evidence="1">
    <location>
        <position position="59"/>
    </location>
</feature>
<dbReference type="Proteomes" id="UP000182818">
    <property type="component" value="Unassembled WGS sequence"/>
</dbReference>
<keyword evidence="2" id="KW-1185">Reference proteome</keyword>
<evidence type="ECO:0000313" key="2">
    <source>
        <dbReference type="Proteomes" id="UP000182818"/>
    </source>
</evidence>
<organism evidence="1 2">
    <name type="scientific">Pediococcus ethanolidurans</name>
    <dbReference type="NCBI Taxonomy" id="319653"/>
    <lineage>
        <taxon>Bacteria</taxon>
        <taxon>Bacillati</taxon>
        <taxon>Bacillota</taxon>
        <taxon>Bacilli</taxon>
        <taxon>Lactobacillales</taxon>
        <taxon>Lactobacillaceae</taxon>
        <taxon>Pediococcus</taxon>
    </lineage>
</organism>
<sequence length="59" mass="6744">MTTLQENQAHFNSKLHISHTGGELSSDAGLVLIKEVIHKLDFADLAQKLVSFKDQRRYY</sequence>
<dbReference type="EMBL" id="FOGK01000007">
    <property type="protein sequence ID" value="SER44998.1"/>
    <property type="molecule type" value="Genomic_DNA"/>
</dbReference>
<protein>
    <recommendedName>
        <fullName evidence="3">Transposase DDE domain-containing protein</fullName>
    </recommendedName>
</protein>